<evidence type="ECO:0000313" key="3">
    <source>
        <dbReference type="EnsemblMetazoa" id="XP_028135877.2"/>
    </source>
</evidence>
<accession>A0ABM5ILR7</accession>
<organism evidence="3 4">
    <name type="scientific">Diabrotica virgifera virgifera</name>
    <name type="common">western corn rootworm</name>
    <dbReference type="NCBI Taxonomy" id="50390"/>
    <lineage>
        <taxon>Eukaryota</taxon>
        <taxon>Metazoa</taxon>
        <taxon>Ecdysozoa</taxon>
        <taxon>Arthropoda</taxon>
        <taxon>Hexapoda</taxon>
        <taxon>Insecta</taxon>
        <taxon>Pterygota</taxon>
        <taxon>Neoptera</taxon>
        <taxon>Endopterygota</taxon>
        <taxon>Coleoptera</taxon>
        <taxon>Polyphaga</taxon>
        <taxon>Cucujiformia</taxon>
        <taxon>Chrysomeloidea</taxon>
        <taxon>Chrysomelidae</taxon>
        <taxon>Galerucinae</taxon>
        <taxon>Diabroticina</taxon>
        <taxon>Diabroticites</taxon>
        <taxon>Diabrotica</taxon>
    </lineage>
</organism>
<proteinExistence type="predicted"/>
<sequence length="126" mass="13217">MKFRIIYLLILVNASASLTQPSPLLDSDPSELLQAHDVSEETDPDPVPFPSLACEDDPSLCPKTRAASGIIGGILGIGDLAQTVIKSGVGIFKNIVGIQDPPEVVNVVVPAQQQQVILGPPKVIIG</sequence>
<feature type="chain" id="PRO_5046533106" evidence="2">
    <location>
        <begin position="20"/>
        <end position="126"/>
    </location>
</feature>
<evidence type="ECO:0000313" key="4">
    <source>
        <dbReference type="Proteomes" id="UP001652700"/>
    </source>
</evidence>
<evidence type="ECO:0000256" key="1">
    <source>
        <dbReference type="SAM" id="MobiDB-lite"/>
    </source>
</evidence>
<feature type="signal peptide" evidence="2">
    <location>
        <begin position="1"/>
        <end position="19"/>
    </location>
</feature>
<keyword evidence="2" id="KW-0732">Signal</keyword>
<protein>
    <submittedName>
        <fullName evidence="3">Uncharacterized protein</fullName>
    </submittedName>
</protein>
<reference evidence="3" key="1">
    <citation type="submission" date="2025-05" db="UniProtKB">
        <authorList>
            <consortium name="EnsemblMetazoa"/>
        </authorList>
    </citation>
    <scope>IDENTIFICATION</scope>
</reference>
<feature type="region of interest" description="Disordered" evidence="1">
    <location>
        <begin position="25"/>
        <end position="54"/>
    </location>
</feature>
<dbReference type="EnsemblMetazoa" id="XM_028280076.2">
    <property type="protein sequence ID" value="XP_028135877.2"/>
    <property type="gene ID" value="LOC114330670"/>
</dbReference>
<evidence type="ECO:0000256" key="2">
    <source>
        <dbReference type="SAM" id="SignalP"/>
    </source>
</evidence>
<dbReference type="GeneID" id="114330670"/>
<keyword evidence="4" id="KW-1185">Reference proteome</keyword>
<dbReference type="Proteomes" id="UP001652700">
    <property type="component" value="Unplaced"/>
</dbReference>
<dbReference type="RefSeq" id="XP_028135877.2">
    <property type="nucleotide sequence ID" value="XM_028280076.2"/>
</dbReference>
<name>A0ABM5ILR7_DIAVI</name>